<sequence length="144" mass="16355">MFEKLYPIACECGADPVAYWDMTYGEIMAAIRAYEKRMKFEADKLEAETRIRAVIAYRQADLTSVMVARVFGSNAKQPTIHEAFPGIFPEESKPRQQNWQLMKARIEAYAAERRKRGEMKRGNDHRGAADPDHGQDGGAAERAE</sequence>
<evidence type="ECO:0000256" key="1">
    <source>
        <dbReference type="SAM" id="MobiDB-lite"/>
    </source>
</evidence>
<proteinExistence type="predicted"/>
<feature type="compositionally biased region" description="Basic and acidic residues" evidence="1">
    <location>
        <begin position="119"/>
        <end position="144"/>
    </location>
</feature>
<reference evidence="2" key="1">
    <citation type="submission" date="2020-09" db="EMBL/GenBank/DDBJ databases">
        <title>A novel bacterium of genus Paenibacillus, isolated from South China Sea.</title>
        <authorList>
            <person name="Huang H."/>
            <person name="Mo K."/>
            <person name="Hu Y."/>
        </authorList>
    </citation>
    <scope>NUCLEOTIDE SEQUENCE</scope>
    <source>
        <strain evidence="2">IB182363</strain>
    </source>
</reference>
<gene>
    <name evidence="2" type="ORF">IDH45_06275</name>
</gene>
<protein>
    <submittedName>
        <fullName evidence="2">Uncharacterized protein</fullName>
    </submittedName>
</protein>
<organism evidence="2 3">
    <name type="scientific">Paenibacillus oceani</name>
    <dbReference type="NCBI Taxonomy" id="2772510"/>
    <lineage>
        <taxon>Bacteria</taxon>
        <taxon>Bacillati</taxon>
        <taxon>Bacillota</taxon>
        <taxon>Bacilli</taxon>
        <taxon>Bacillales</taxon>
        <taxon>Paenibacillaceae</taxon>
        <taxon>Paenibacillus</taxon>
    </lineage>
</organism>
<keyword evidence="3" id="KW-1185">Reference proteome</keyword>
<feature type="region of interest" description="Disordered" evidence="1">
    <location>
        <begin position="112"/>
        <end position="144"/>
    </location>
</feature>
<name>A0A927C7T4_9BACL</name>
<evidence type="ECO:0000313" key="3">
    <source>
        <dbReference type="Proteomes" id="UP000639396"/>
    </source>
</evidence>
<comment type="caution">
    <text evidence="2">The sequence shown here is derived from an EMBL/GenBank/DDBJ whole genome shotgun (WGS) entry which is preliminary data.</text>
</comment>
<dbReference type="AlphaFoldDB" id="A0A927C7T4"/>
<evidence type="ECO:0000313" key="2">
    <source>
        <dbReference type="EMBL" id="MBD2861597.1"/>
    </source>
</evidence>
<dbReference type="EMBL" id="JACXJA010000006">
    <property type="protein sequence ID" value="MBD2861597.1"/>
    <property type="molecule type" value="Genomic_DNA"/>
</dbReference>
<accession>A0A927C7T4</accession>
<dbReference type="Proteomes" id="UP000639396">
    <property type="component" value="Unassembled WGS sequence"/>
</dbReference>
<dbReference type="RefSeq" id="WP_190925735.1">
    <property type="nucleotide sequence ID" value="NZ_JACXJA010000006.1"/>
</dbReference>